<accession>A0AAU7V5M0</accession>
<feature type="compositionally biased region" description="Polar residues" evidence="1">
    <location>
        <begin position="163"/>
        <end position="174"/>
    </location>
</feature>
<reference evidence="3" key="1">
    <citation type="submission" date="2023-11" db="EMBL/GenBank/DDBJ databases">
        <title>Scrofimicrobium hongkongense sp. nov., isolated from a patient with peritonitis.</title>
        <authorList>
            <person name="Lao H.Y."/>
            <person name="Wong A.Y.P."/>
            <person name="Ng T.L."/>
            <person name="Wong R.Y.L."/>
            <person name="Yau M.C.Y."/>
            <person name="Lam J.Y.W."/>
            <person name="Siu G.K.H."/>
        </authorList>
    </citation>
    <scope>NUCLEOTIDE SEQUENCE</scope>
    <source>
        <strain evidence="3">R131</strain>
    </source>
</reference>
<name>A0AAU7V5M0_9ACTO</name>
<feature type="region of interest" description="Disordered" evidence="1">
    <location>
        <begin position="128"/>
        <end position="174"/>
    </location>
</feature>
<organism evidence="3">
    <name type="scientific">Scrofimicrobium appendicitidis</name>
    <dbReference type="NCBI Taxonomy" id="3079930"/>
    <lineage>
        <taxon>Bacteria</taxon>
        <taxon>Bacillati</taxon>
        <taxon>Actinomycetota</taxon>
        <taxon>Actinomycetes</taxon>
        <taxon>Actinomycetales</taxon>
        <taxon>Actinomycetaceae</taxon>
        <taxon>Scrofimicrobium</taxon>
    </lineage>
</organism>
<evidence type="ECO:0000256" key="2">
    <source>
        <dbReference type="SAM" id="Phobius"/>
    </source>
</evidence>
<feature type="transmembrane region" description="Helical" evidence="2">
    <location>
        <begin position="33"/>
        <end position="54"/>
    </location>
</feature>
<feature type="transmembrane region" description="Helical" evidence="2">
    <location>
        <begin position="7"/>
        <end position="27"/>
    </location>
</feature>
<dbReference type="AlphaFoldDB" id="A0AAU7V5M0"/>
<keyword evidence="2" id="KW-1133">Transmembrane helix</keyword>
<keyword evidence="2" id="KW-0812">Transmembrane</keyword>
<gene>
    <name evidence="3" type="ORF">SAC06_07015</name>
</gene>
<dbReference type="EMBL" id="CP138335">
    <property type="protein sequence ID" value="XBW07395.1"/>
    <property type="molecule type" value="Genomic_DNA"/>
</dbReference>
<evidence type="ECO:0000256" key="1">
    <source>
        <dbReference type="SAM" id="MobiDB-lite"/>
    </source>
</evidence>
<dbReference type="KEGG" id="sapp:SAC06_07015"/>
<feature type="transmembrane region" description="Helical" evidence="2">
    <location>
        <begin position="61"/>
        <end position="82"/>
    </location>
</feature>
<sequence>MKQYLDPLFFLCLFVIDVVVWVSTRLFGPVPSAVIIMAPAFISLALFALVRAYFNVEPKRFYLFVGGAAAVFALSLAVTEMLTPVMENYDFSTGAWVLVVCALGAIVALFLAFVGAIPGPDKVNADRQAAQQVRADQKAQAKAQRQAEKAARKAGNQADRTVEQTVQFNQKQQN</sequence>
<keyword evidence="2" id="KW-0472">Membrane</keyword>
<feature type="compositionally biased region" description="Basic and acidic residues" evidence="1">
    <location>
        <begin position="135"/>
        <end position="151"/>
    </location>
</feature>
<dbReference type="RefSeq" id="WP_350257601.1">
    <property type="nucleotide sequence ID" value="NZ_CP138335.1"/>
</dbReference>
<proteinExistence type="predicted"/>
<evidence type="ECO:0000313" key="3">
    <source>
        <dbReference type="EMBL" id="XBW07395.1"/>
    </source>
</evidence>
<protein>
    <submittedName>
        <fullName evidence="3">Uncharacterized protein</fullName>
    </submittedName>
</protein>
<feature type="transmembrane region" description="Helical" evidence="2">
    <location>
        <begin position="94"/>
        <end position="117"/>
    </location>
</feature>